<dbReference type="AlphaFoldDB" id="D5CLW5"/>
<reference evidence="2 3" key="1">
    <citation type="submission" date="2010-03" db="EMBL/GenBank/DDBJ databases">
        <title>Complete sequence of Sideroxydans lithotrophicus ES-1.</title>
        <authorList>
            <consortium name="US DOE Joint Genome Institute"/>
            <person name="Lucas S."/>
            <person name="Copeland A."/>
            <person name="Lapidus A."/>
            <person name="Cheng J.-F."/>
            <person name="Bruce D."/>
            <person name="Goodwin L."/>
            <person name="Pitluck S."/>
            <person name="Munk A.C."/>
            <person name="Detter J.C."/>
            <person name="Han C."/>
            <person name="Tapia R."/>
            <person name="Larimer F."/>
            <person name="Land M."/>
            <person name="Hauser L."/>
            <person name="Kyrpides N."/>
            <person name="Ivanova N."/>
            <person name="Emerson D."/>
            <person name="Woyke T."/>
        </authorList>
    </citation>
    <scope>NUCLEOTIDE SEQUENCE [LARGE SCALE GENOMIC DNA]</scope>
    <source>
        <strain evidence="2 3">ES-1</strain>
    </source>
</reference>
<name>D5CLW5_SIDLE</name>
<proteinExistence type="predicted"/>
<dbReference type="OrthoDB" id="8776491at2"/>
<sequence>MKNNPVNWFEIYVQDMVRAKRFYETVFQRKLENIENPELEMWSFPMQTDRFGAGGSLVRMEGMPSGGNSTIIYFICEDCAVEASRIEKAGGRIFKDKMSIGQYGFIALAYDTEGNMIGLHSMQ</sequence>
<accession>D5CLW5</accession>
<dbReference type="HOGENOM" id="CLU_127592_0_1_4"/>
<dbReference type="CDD" id="cd07247">
    <property type="entry name" value="SgaA_N_like"/>
    <property type="match status" value="1"/>
</dbReference>
<dbReference type="KEGG" id="slt:Slit_2333"/>
<evidence type="ECO:0000313" key="3">
    <source>
        <dbReference type="Proteomes" id="UP000001625"/>
    </source>
</evidence>
<dbReference type="STRING" id="580332.Slit_2333"/>
<evidence type="ECO:0000259" key="1">
    <source>
        <dbReference type="PROSITE" id="PS51819"/>
    </source>
</evidence>
<dbReference type="Gene3D" id="3.10.180.10">
    <property type="entry name" value="2,3-Dihydroxybiphenyl 1,2-Dioxygenase, domain 1"/>
    <property type="match status" value="1"/>
</dbReference>
<dbReference type="EMBL" id="CP001965">
    <property type="protein sequence ID" value="ADE12560.1"/>
    <property type="molecule type" value="Genomic_DNA"/>
</dbReference>
<dbReference type="SUPFAM" id="SSF54593">
    <property type="entry name" value="Glyoxalase/Bleomycin resistance protein/Dihydroxybiphenyl dioxygenase"/>
    <property type="match status" value="1"/>
</dbReference>
<dbReference type="PROSITE" id="PS51819">
    <property type="entry name" value="VOC"/>
    <property type="match status" value="1"/>
</dbReference>
<dbReference type="PANTHER" id="PTHR33993">
    <property type="entry name" value="GLYOXALASE-RELATED"/>
    <property type="match status" value="1"/>
</dbReference>
<evidence type="ECO:0000313" key="2">
    <source>
        <dbReference type="EMBL" id="ADE12560.1"/>
    </source>
</evidence>
<gene>
    <name evidence="2" type="ordered locus">Slit_2333</name>
</gene>
<dbReference type="Pfam" id="PF00903">
    <property type="entry name" value="Glyoxalase"/>
    <property type="match status" value="1"/>
</dbReference>
<dbReference type="eggNOG" id="COG3324">
    <property type="taxonomic scope" value="Bacteria"/>
</dbReference>
<keyword evidence="2" id="KW-0223">Dioxygenase</keyword>
<dbReference type="InterPro" id="IPR004360">
    <property type="entry name" value="Glyas_Fos-R_dOase_dom"/>
</dbReference>
<keyword evidence="2" id="KW-0560">Oxidoreductase</keyword>
<dbReference type="RefSeq" id="WP_013030458.1">
    <property type="nucleotide sequence ID" value="NC_013959.1"/>
</dbReference>
<protein>
    <submittedName>
        <fullName evidence="2">Glyoxalase/bleomycin resistance protein/dioxygenase</fullName>
    </submittedName>
</protein>
<dbReference type="InterPro" id="IPR029068">
    <property type="entry name" value="Glyas_Bleomycin-R_OHBP_Dase"/>
</dbReference>
<dbReference type="InterPro" id="IPR052164">
    <property type="entry name" value="Anthracycline_SecMetBiosynth"/>
</dbReference>
<keyword evidence="3" id="KW-1185">Reference proteome</keyword>
<dbReference type="PANTHER" id="PTHR33993:SF2">
    <property type="entry name" value="VOC DOMAIN-CONTAINING PROTEIN"/>
    <property type="match status" value="1"/>
</dbReference>
<dbReference type="GO" id="GO:0051213">
    <property type="term" value="F:dioxygenase activity"/>
    <property type="evidence" value="ECO:0007669"/>
    <property type="project" value="UniProtKB-KW"/>
</dbReference>
<dbReference type="Proteomes" id="UP000001625">
    <property type="component" value="Chromosome"/>
</dbReference>
<organism evidence="2 3">
    <name type="scientific">Sideroxydans lithotrophicus (strain ES-1)</name>
    <dbReference type="NCBI Taxonomy" id="580332"/>
    <lineage>
        <taxon>Bacteria</taxon>
        <taxon>Pseudomonadati</taxon>
        <taxon>Pseudomonadota</taxon>
        <taxon>Betaproteobacteria</taxon>
        <taxon>Nitrosomonadales</taxon>
        <taxon>Gallionellaceae</taxon>
        <taxon>Sideroxydans</taxon>
    </lineage>
</organism>
<dbReference type="InterPro" id="IPR037523">
    <property type="entry name" value="VOC_core"/>
</dbReference>
<feature type="domain" description="VOC" evidence="1">
    <location>
        <begin position="5"/>
        <end position="122"/>
    </location>
</feature>